<dbReference type="OrthoDB" id="6614653at2759"/>
<dbReference type="InterPro" id="IPR042099">
    <property type="entry name" value="ANL_N_sf"/>
</dbReference>
<evidence type="ECO:0000256" key="2">
    <source>
        <dbReference type="ARBA" id="ARBA00022598"/>
    </source>
</evidence>
<dbReference type="PANTHER" id="PTHR43201">
    <property type="entry name" value="ACYL-COA SYNTHETASE"/>
    <property type="match status" value="1"/>
</dbReference>
<dbReference type="Gene3D" id="3.30.300.30">
    <property type="match status" value="1"/>
</dbReference>
<keyword evidence="3" id="KW-0812">Transmembrane</keyword>
<dbReference type="Proteomes" id="UP000326565">
    <property type="component" value="Unassembled WGS sequence"/>
</dbReference>
<dbReference type="Pfam" id="PF00501">
    <property type="entry name" value="AMP-binding"/>
    <property type="match status" value="1"/>
</dbReference>
<keyword evidence="2 6" id="KW-0436">Ligase</keyword>
<comment type="similarity">
    <text evidence="1">Belongs to the ATP-dependent AMP-binding enzyme family.</text>
</comment>
<evidence type="ECO:0000256" key="1">
    <source>
        <dbReference type="ARBA" id="ARBA00006432"/>
    </source>
</evidence>
<keyword evidence="7" id="KW-1185">Reference proteome</keyword>
<evidence type="ECO:0000259" key="4">
    <source>
        <dbReference type="Pfam" id="PF00501"/>
    </source>
</evidence>
<dbReference type="GO" id="GO:0006631">
    <property type="term" value="P:fatty acid metabolic process"/>
    <property type="evidence" value="ECO:0007669"/>
    <property type="project" value="TreeGrafter"/>
</dbReference>
<dbReference type="Gene3D" id="3.40.50.12780">
    <property type="entry name" value="N-terminal domain of ligase-like"/>
    <property type="match status" value="1"/>
</dbReference>
<dbReference type="Pfam" id="PF13193">
    <property type="entry name" value="AMP-binding_C"/>
    <property type="match status" value="1"/>
</dbReference>
<feature type="transmembrane region" description="Helical" evidence="3">
    <location>
        <begin position="74"/>
        <end position="96"/>
    </location>
</feature>
<proteinExistence type="inferred from homology"/>
<reference evidence="6 7" key="1">
    <citation type="submission" date="2019-04" db="EMBL/GenBank/DDBJ databases">
        <title>Friends and foes A comparative genomics study of 23 Aspergillus species from section Flavi.</title>
        <authorList>
            <consortium name="DOE Joint Genome Institute"/>
            <person name="Kjaerbolling I."/>
            <person name="Vesth T."/>
            <person name="Frisvad J.C."/>
            <person name="Nybo J.L."/>
            <person name="Theobald S."/>
            <person name="Kildgaard S."/>
            <person name="Isbrandt T."/>
            <person name="Kuo A."/>
            <person name="Sato A."/>
            <person name="Lyhne E.K."/>
            <person name="Kogle M.E."/>
            <person name="Wiebenga A."/>
            <person name="Kun R.S."/>
            <person name="Lubbers R.J."/>
            <person name="Makela M.R."/>
            <person name="Barry K."/>
            <person name="Chovatia M."/>
            <person name="Clum A."/>
            <person name="Daum C."/>
            <person name="Haridas S."/>
            <person name="He G."/>
            <person name="LaButti K."/>
            <person name="Lipzen A."/>
            <person name="Mondo S."/>
            <person name="Riley R."/>
            <person name="Salamov A."/>
            <person name="Simmons B.A."/>
            <person name="Magnuson J.K."/>
            <person name="Henrissat B."/>
            <person name="Mortensen U.H."/>
            <person name="Larsen T.O."/>
            <person name="Devries R.P."/>
            <person name="Grigoriev I.V."/>
            <person name="Machida M."/>
            <person name="Baker S.E."/>
            <person name="Andersen M.R."/>
        </authorList>
    </citation>
    <scope>NUCLEOTIDE SEQUENCE [LARGE SCALE GENOMIC DNA]</scope>
    <source>
        <strain evidence="6 7">CBS 151.66</strain>
    </source>
</reference>
<dbReference type="InterPro" id="IPR020845">
    <property type="entry name" value="AMP-binding_CS"/>
</dbReference>
<keyword evidence="3" id="KW-1133">Transmembrane helix</keyword>
<protein>
    <submittedName>
        <fullName evidence="6">Amp dependent CoA ligase</fullName>
    </submittedName>
</protein>
<accession>A0A5N5WY62</accession>
<gene>
    <name evidence="6" type="ORF">BDV29DRAFT_201933</name>
</gene>
<dbReference type="InterPro" id="IPR000873">
    <property type="entry name" value="AMP-dep_synth/lig_dom"/>
</dbReference>
<dbReference type="EMBL" id="ML732230">
    <property type="protein sequence ID" value="KAB8073269.1"/>
    <property type="molecule type" value="Genomic_DNA"/>
</dbReference>
<dbReference type="GO" id="GO:0031956">
    <property type="term" value="F:medium-chain fatty acid-CoA ligase activity"/>
    <property type="evidence" value="ECO:0007669"/>
    <property type="project" value="TreeGrafter"/>
</dbReference>
<dbReference type="PROSITE" id="PS00455">
    <property type="entry name" value="AMP_BINDING"/>
    <property type="match status" value="1"/>
</dbReference>
<keyword evidence="3" id="KW-0472">Membrane</keyword>
<evidence type="ECO:0000259" key="5">
    <source>
        <dbReference type="Pfam" id="PF13193"/>
    </source>
</evidence>
<dbReference type="PANTHER" id="PTHR43201:SF5">
    <property type="entry name" value="MEDIUM-CHAIN ACYL-COA LIGASE ACSF2, MITOCHONDRIAL"/>
    <property type="match status" value="1"/>
</dbReference>
<organism evidence="6 7">
    <name type="scientific">Aspergillus leporis</name>
    <dbReference type="NCBI Taxonomy" id="41062"/>
    <lineage>
        <taxon>Eukaryota</taxon>
        <taxon>Fungi</taxon>
        <taxon>Dikarya</taxon>
        <taxon>Ascomycota</taxon>
        <taxon>Pezizomycotina</taxon>
        <taxon>Eurotiomycetes</taxon>
        <taxon>Eurotiomycetidae</taxon>
        <taxon>Eurotiales</taxon>
        <taxon>Aspergillaceae</taxon>
        <taxon>Aspergillus</taxon>
        <taxon>Aspergillus subgen. Circumdati</taxon>
    </lineage>
</organism>
<feature type="domain" description="AMP-dependent synthetase/ligase" evidence="4">
    <location>
        <begin position="75"/>
        <end position="383"/>
    </location>
</feature>
<dbReference type="InterPro" id="IPR045851">
    <property type="entry name" value="AMP-bd_C_sf"/>
</dbReference>
<dbReference type="CDD" id="cd04433">
    <property type="entry name" value="AFD_class_I"/>
    <property type="match status" value="1"/>
</dbReference>
<evidence type="ECO:0000256" key="3">
    <source>
        <dbReference type="SAM" id="Phobius"/>
    </source>
</evidence>
<dbReference type="InterPro" id="IPR025110">
    <property type="entry name" value="AMP-bd_C"/>
</dbReference>
<evidence type="ECO:0000313" key="7">
    <source>
        <dbReference type="Proteomes" id="UP000326565"/>
    </source>
</evidence>
<feature type="domain" description="AMP-binding enzyme C-terminal" evidence="5">
    <location>
        <begin position="436"/>
        <end position="535"/>
    </location>
</feature>
<sequence length="578" mass="64119">MITSLRIPQEPFLLRLFQLWQKAPEATLIRDRTDDGKDFTISHFLYDVLTVQLSLYKALDNDCKNRLRNPDADVFVGVLARGGYSFSVLLFAIYALGAVAVPLSPDLHPEEAKYYMEVCNTTLLATVPAATAKATVLSDISGIKTFVFDATQSTISDQPKFHLDTQSPLIEPEKGYLVLYTSGSTGPPKGVLHSRRAAWEGFRADIKGLGLSARDMFIHFSPVQWMGGCMLLHACILSGACIEMRSTTFTTDWLLARIQEGDITSMYLPPEQLSVLRDRINAGQTEGSHSTYEVTLRAIRDLRLLISGSMLVSPSLRDDWKIIRNGKPITVAYGTTETVALISVTNDEESPLDSCGRCLDRVCVRVDSSGEICVKTPALFTRYISPNPDVMDGVFDSEGYFRTGDLGKIENGNIYIFGRASQDAIRSNGLKFYAPEIEAELCTHPLISQAIVLGVPDPLIGERVAALVVTTEHAQLLQDRHGTDGSLDEISRTNLNLFGIRKWLAIDRELRAFKLPTMLRVVGPAYELPKTISNKPVKSKIRKLIFNNKVDSSNGEVEVWDFTTKESNGIGDRPFDWP</sequence>
<dbReference type="SUPFAM" id="SSF56801">
    <property type="entry name" value="Acetyl-CoA synthetase-like"/>
    <property type="match status" value="1"/>
</dbReference>
<dbReference type="AlphaFoldDB" id="A0A5N5WY62"/>
<name>A0A5N5WY62_9EURO</name>
<evidence type="ECO:0000313" key="6">
    <source>
        <dbReference type="EMBL" id="KAB8073269.1"/>
    </source>
</evidence>